<proteinExistence type="predicted"/>
<dbReference type="Gene3D" id="3.40.50.280">
    <property type="entry name" value="Cobalamin-binding domain"/>
    <property type="match status" value="1"/>
</dbReference>
<comment type="caution">
    <text evidence="8">The sequence shown here is derived from an EMBL/GenBank/DDBJ whole genome shotgun (WGS) entry which is preliminary data.</text>
</comment>
<dbReference type="GO" id="GO:0046872">
    <property type="term" value="F:metal ion binding"/>
    <property type="evidence" value="ECO:0007669"/>
    <property type="project" value="UniProtKB-KW"/>
</dbReference>
<keyword evidence="3" id="KW-0479">Metal-binding</keyword>
<dbReference type="SFLD" id="SFLDS00029">
    <property type="entry name" value="Radical_SAM"/>
    <property type="match status" value="1"/>
</dbReference>
<evidence type="ECO:0000259" key="6">
    <source>
        <dbReference type="PROSITE" id="PS51332"/>
    </source>
</evidence>
<comment type="cofactor">
    <cofactor evidence="1">
        <name>[4Fe-4S] cluster</name>
        <dbReference type="ChEBI" id="CHEBI:49883"/>
    </cofactor>
</comment>
<dbReference type="Pfam" id="PF04055">
    <property type="entry name" value="Radical_SAM"/>
    <property type="match status" value="1"/>
</dbReference>
<dbReference type="InterPro" id="IPR023404">
    <property type="entry name" value="rSAM_horseshoe"/>
</dbReference>
<dbReference type="SFLD" id="SFLDG01123">
    <property type="entry name" value="methyltransferase_(Class_B)"/>
    <property type="match status" value="1"/>
</dbReference>
<evidence type="ECO:0000256" key="5">
    <source>
        <dbReference type="ARBA" id="ARBA00023014"/>
    </source>
</evidence>
<reference evidence="8 9" key="1">
    <citation type="submission" date="2018-05" db="EMBL/GenBank/DDBJ databases">
        <title>A metagenomic window into the 2 km-deep terrestrial subsurface aquifer revealed taxonomically and functionally diverse microbial community comprising novel uncultured bacterial lineages.</title>
        <authorList>
            <person name="Kadnikov V.V."/>
            <person name="Mardanov A.V."/>
            <person name="Beletsky A.V."/>
            <person name="Banks D."/>
            <person name="Pimenov N.V."/>
            <person name="Frank Y.A."/>
            <person name="Karnachuk O.V."/>
            <person name="Ravin N.V."/>
        </authorList>
    </citation>
    <scope>NUCLEOTIDE SEQUENCE [LARGE SCALE GENOMIC DNA]</scope>
    <source>
        <strain evidence="8">BY5</strain>
    </source>
</reference>
<dbReference type="InterPro" id="IPR006638">
    <property type="entry name" value="Elp3/MiaA/NifB-like_rSAM"/>
</dbReference>
<dbReference type="PROSITE" id="PS51918">
    <property type="entry name" value="RADICAL_SAM"/>
    <property type="match status" value="1"/>
</dbReference>
<dbReference type="EMBL" id="QOQW01000008">
    <property type="protein sequence ID" value="RCK80109.1"/>
    <property type="molecule type" value="Genomic_DNA"/>
</dbReference>
<keyword evidence="4" id="KW-0408">Iron</keyword>
<dbReference type="AlphaFoldDB" id="A0A367ZQT5"/>
<dbReference type="Gene3D" id="3.80.30.20">
    <property type="entry name" value="tm_1862 like domain"/>
    <property type="match status" value="1"/>
</dbReference>
<dbReference type="GO" id="GO:0051539">
    <property type="term" value="F:4 iron, 4 sulfur cluster binding"/>
    <property type="evidence" value="ECO:0007669"/>
    <property type="project" value="UniProtKB-KW"/>
</dbReference>
<name>A0A367ZQT5_9BACT</name>
<dbReference type="InterPro" id="IPR034466">
    <property type="entry name" value="Methyltransferase_Class_B"/>
</dbReference>
<dbReference type="InterPro" id="IPR058240">
    <property type="entry name" value="rSAM_sf"/>
</dbReference>
<evidence type="ECO:0000256" key="3">
    <source>
        <dbReference type="ARBA" id="ARBA00022723"/>
    </source>
</evidence>
<evidence type="ECO:0000313" key="9">
    <source>
        <dbReference type="Proteomes" id="UP000252355"/>
    </source>
</evidence>
<evidence type="ECO:0000313" key="8">
    <source>
        <dbReference type="EMBL" id="RCK80109.1"/>
    </source>
</evidence>
<dbReference type="CDD" id="cd02068">
    <property type="entry name" value="radical_SAM_B12_BD"/>
    <property type="match status" value="1"/>
</dbReference>
<evidence type="ECO:0000256" key="2">
    <source>
        <dbReference type="ARBA" id="ARBA00022691"/>
    </source>
</evidence>
<sequence length="499" mass="56534">MPAADLTLLNLNLLYVRYLEGIDRELHVPLGCLYLTRALEDAGYVVDFRDYQLNTFDEPFLPDRIVEFLHDPAPVIGFSVMANLLPFALLAMKEVKQRYPDRFLVLGGVGAKAVEEQIMTRFPWVDAIAVGEGERTGPELLAAWQAGADLRQVAGLVVRGPDGQVVRTPRRERIRNLDALPLPAFHKVDLPRYQGYGLMSTRGCPYPCTFCSVAPVWDHDSTFRSVDHIIAEMRHLHEQAGVKMFLFQDEFFVCNKPKVMAFCQKLRETGLPVLWKAFGRVDLTDREMMETMAAAGCVELRFGIESGSDRVLQLVKKGFTAEQAIARVGEAVQIFPRVDAFYVWGFPFETMEDFHQTVFQMVMLRKMGARILPSLLCLLPQTELFRENRERYPLDFSPSLFPEYMITGHEISHLSHFQVAPTHRPIYEFIQEHPDIFPGFFHMDLANNVLPKLKILKKFGFYPEDRELSGTDSCGAHSPRTTAAPGLATRVAETTTTAG</sequence>
<evidence type="ECO:0000256" key="1">
    <source>
        <dbReference type="ARBA" id="ARBA00001966"/>
    </source>
</evidence>
<accession>A0A367ZQT5</accession>
<dbReference type="InterPro" id="IPR006158">
    <property type="entry name" value="Cobalamin-bd"/>
</dbReference>
<organism evidence="8 9">
    <name type="scientific">Candidatus Ozemobacter sibiricus</name>
    <dbReference type="NCBI Taxonomy" id="2268124"/>
    <lineage>
        <taxon>Bacteria</taxon>
        <taxon>Candidatus Ozemobacteria</taxon>
        <taxon>Candidatus Ozemobacterales</taxon>
        <taxon>Candidatus Ozemobacteraceae</taxon>
        <taxon>Candidatus Ozemobacter</taxon>
    </lineage>
</organism>
<dbReference type="GO" id="GO:0005829">
    <property type="term" value="C:cytosol"/>
    <property type="evidence" value="ECO:0007669"/>
    <property type="project" value="TreeGrafter"/>
</dbReference>
<feature type="domain" description="Radical SAM core" evidence="7">
    <location>
        <begin position="189"/>
        <end position="414"/>
    </location>
</feature>
<dbReference type="GO" id="GO:0003824">
    <property type="term" value="F:catalytic activity"/>
    <property type="evidence" value="ECO:0007669"/>
    <property type="project" value="InterPro"/>
</dbReference>
<dbReference type="SMART" id="SM00729">
    <property type="entry name" value="Elp3"/>
    <property type="match status" value="1"/>
</dbReference>
<dbReference type="PANTHER" id="PTHR43409">
    <property type="entry name" value="ANAEROBIC MAGNESIUM-PROTOPORPHYRIN IX MONOMETHYL ESTER CYCLASE-RELATED"/>
    <property type="match status" value="1"/>
</dbReference>
<dbReference type="PANTHER" id="PTHR43409:SF16">
    <property type="entry name" value="SLR0320 PROTEIN"/>
    <property type="match status" value="1"/>
</dbReference>
<dbReference type="SFLD" id="SFLDG01082">
    <property type="entry name" value="B12-binding_domain_containing"/>
    <property type="match status" value="1"/>
</dbReference>
<protein>
    <submittedName>
        <fullName evidence="8">Radical SAM domain protein</fullName>
    </submittedName>
</protein>
<keyword evidence="5" id="KW-0411">Iron-sulfur</keyword>
<dbReference type="InterPro" id="IPR007197">
    <property type="entry name" value="rSAM"/>
</dbReference>
<gene>
    <name evidence="8" type="ORF">OZSIB_3613</name>
</gene>
<dbReference type="InterPro" id="IPR051198">
    <property type="entry name" value="BchE-like"/>
</dbReference>
<dbReference type="SUPFAM" id="SSF102114">
    <property type="entry name" value="Radical SAM enzymes"/>
    <property type="match status" value="1"/>
</dbReference>
<keyword evidence="2" id="KW-0949">S-adenosyl-L-methionine</keyword>
<dbReference type="PROSITE" id="PS51332">
    <property type="entry name" value="B12_BINDING"/>
    <property type="match status" value="1"/>
</dbReference>
<evidence type="ECO:0000256" key="4">
    <source>
        <dbReference type="ARBA" id="ARBA00023004"/>
    </source>
</evidence>
<feature type="domain" description="B12-binding" evidence="6">
    <location>
        <begin position="14"/>
        <end position="151"/>
    </location>
</feature>
<dbReference type="Proteomes" id="UP000252355">
    <property type="component" value="Unassembled WGS sequence"/>
</dbReference>
<evidence type="ECO:0000259" key="7">
    <source>
        <dbReference type="PROSITE" id="PS51918"/>
    </source>
</evidence>
<dbReference type="GO" id="GO:0031419">
    <property type="term" value="F:cobalamin binding"/>
    <property type="evidence" value="ECO:0007669"/>
    <property type="project" value="InterPro"/>
</dbReference>
<dbReference type="Pfam" id="PF02310">
    <property type="entry name" value="B12-binding"/>
    <property type="match status" value="1"/>
</dbReference>